<proteinExistence type="inferred from homology"/>
<dbReference type="AlphaFoldDB" id="A0A8J3AI15"/>
<dbReference type="Proteomes" id="UP000626244">
    <property type="component" value="Unassembled WGS sequence"/>
</dbReference>
<comment type="similarity">
    <text evidence="1">Belongs to the CapA family.</text>
</comment>
<evidence type="ECO:0000259" key="3">
    <source>
        <dbReference type="SMART" id="SM00854"/>
    </source>
</evidence>
<gene>
    <name evidence="4" type="ORF">GCM10007380_24630</name>
</gene>
<dbReference type="SMART" id="SM00854">
    <property type="entry name" value="PGA_cap"/>
    <property type="match status" value="1"/>
</dbReference>
<keyword evidence="5" id="KW-1185">Reference proteome</keyword>
<dbReference type="InterPro" id="IPR052169">
    <property type="entry name" value="CW_Biosynth-Accessory"/>
</dbReference>
<accession>A0A8J3AI15</accession>
<dbReference type="Pfam" id="PF09587">
    <property type="entry name" value="PGA_cap"/>
    <property type="match status" value="1"/>
</dbReference>
<sequence length="394" mass="44741">MKKLLLMSTMLLFILIFIKKEYFSNEPIQNQAIHEEKEIKKTPTTEQKPESEKPIVSKATIGAIGDILIHNEVYEDAKQKNGSYNFHKMFKEVSATMQKPDILVANQETMIGGEKLGLSTYPAFNSPYEVGDALKSAGVDVVTLANNHSLDRGEVAIKSAISHWDHIHMPYTGVYKSKADHEKIRTLTKNNIRFAFLSYTYGTNGIPVPKGKEYLVNLIDKKKIQQDVQRAKTISDVVVVSMHWGNEYERLPNQFQKDLAKQLADIGVQIVIGNHTHVLQPPAWVTGKSGNKAFVLYSLGNFLSAQDELYELIGGIASIDVVKTKYKGVEKIELTNPSFTPTYNYYYKNQNFKILPLQNISESYLVYGEGRYKNIKSHMRTYIKDLHFVEPVKN</sequence>
<dbReference type="Gene3D" id="3.60.21.10">
    <property type="match status" value="1"/>
</dbReference>
<evidence type="ECO:0000313" key="5">
    <source>
        <dbReference type="Proteomes" id="UP000626244"/>
    </source>
</evidence>
<name>A0A8J3AI15_9BACI</name>
<dbReference type="InterPro" id="IPR029052">
    <property type="entry name" value="Metallo-depent_PP-like"/>
</dbReference>
<evidence type="ECO:0000256" key="1">
    <source>
        <dbReference type="ARBA" id="ARBA00005662"/>
    </source>
</evidence>
<evidence type="ECO:0000313" key="4">
    <source>
        <dbReference type="EMBL" id="GGI14773.1"/>
    </source>
</evidence>
<reference evidence="5" key="1">
    <citation type="journal article" date="2019" name="Int. J. Syst. Evol. Microbiol.">
        <title>The Global Catalogue of Microorganisms (GCM) 10K type strain sequencing project: providing services to taxonomists for standard genome sequencing and annotation.</title>
        <authorList>
            <consortium name="The Broad Institute Genomics Platform"/>
            <consortium name="The Broad Institute Genome Sequencing Center for Infectious Disease"/>
            <person name="Wu L."/>
            <person name="Ma J."/>
        </authorList>
    </citation>
    <scope>NUCLEOTIDE SEQUENCE [LARGE SCALE GENOMIC DNA]</scope>
    <source>
        <strain evidence="5">CGMCC 1.14993</strain>
    </source>
</reference>
<protein>
    <submittedName>
        <fullName evidence="4">Capsular polysaccharide biosynthesis protein</fullName>
    </submittedName>
</protein>
<feature type="region of interest" description="Disordered" evidence="2">
    <location>
        <begin position="34"/>
        <end position="54"/>
    </location>
</feature>
<comment type="caution">
    <text evidence="4">The sequence shown here is derived from an EMBL/GenBank/DDBJ whole genome shotgun (WGS) entry which is preliminary data.</text>
</comment>
<dbReference type="PANTHER" id="PTHR33393:SF12">
    <property type="entry name" value="CAPSULE BIOSYNTHESIS PROTEIN CAPA"/>
    <property type="match status" value="1"/>
</dbReference>
<feature type="domain" description="Capsule synthesis protein CapA" evidence="3">
    <location>
        <begin position="60"/>
        <end position="306"/>
    </location>
</feature>
<dbReference type="RefSeq" id="WP_235821437.1">
    <property type="nucleotide sequence ID" value="NZ_BMHB01000001.1"/>
</dbReference>
<dbReference type="SUPFAM" id="SSF56300">
    <property type="entry name" value="Metallo-dependent phosphatases"/>
    <property type="match status" value="1"/>
</dbReference>
<dbReference type="EMBL" id="BMHB01000001">
    <property type="protein sequence ID" value="GGI14773.1"/>
    <property type="molecule type" value="Genomic_DNA"/>
</dbReference>
<dbReference type="InterPro" id="IPR019079">
    <property type="entry name" value="Capsule_synth_CapA"/>
</dbReference>
<evidence type="ECO:0000256" key="2">
    <source>
        <dbReference type="SAM" id="MobiDB-lite"/>
    </source>
</evidence>
<dbReference type="CDD" id="cd07381">
    <property type="entry name" value="MPP_CapA"/>
    <property type="match status" value="1"/>
</dbReference>
<organism evidence="4 5">
    <name type="scientific">Gottfriedia solisilvae</name>
    <dbReference type="NCBI Taxonomy" id="1516104"/>
    <lineage>
        <taxon>Bacteria</taxon>
        <taxon>Bacillati</taxon>
        <taxon>Bacillota</taxon>
        <taxon>Bacilli</taxon>
        <taxon>Bacillales</taxon>
        <taxon>Bacillaceae</taxon>
        <taxon>Gottfriedia</taxon>
    </lineage>
</organism>
<dbReference type="PANTHER" id="PTHR33393">
    <property type="entry name" value="POLYGLUTAMINE SYNTHESIS ACCESSORY PROTEIN RV0574C-RELATED"/>
    <property type="match status" value="1"/>
</dbReference>